<organism evidence="1 2">
    <name type="scientific">Dallia pectoralis</name>
    <name type="common">Alaska blackfish</name>
    <dbReference type="NCBI Taxonomy" id="75939"/>
    <lineage>
        <taxon>Eukaryota</taxon>
        <taxon>Metazoa</taxon>
        <taxon>Chordata</taxon>
        <taxon>Craniata</taxon>
        <taxon>Vertebrata</taxon>
        <taxon>Euteleostomi</taxon>
        <taxon>Actinopterygii</taxon>
        <taxon>Neopterygii</taxon>
        <taxon>Teleostei</taxon>
        <taxon>Protacanthopterygii</taxon>
        <taxon>Esociformes</taxon>
        <taxon>Umbridae</taxon>
        <taxon>Dallia</taxon>
    </lineage>
</organism>
<name>A0ACC2GQB3_DALPE</name>
<evidence type="ECO:0000313" key="2">
    <source>
        <dbReference type="Proteomes" id="UP001157502"/>
    </source>
</evidence>
<dbReference type="EMBL" id="CM055737">
    <property type="protein sequence ID" value="KAJ8005635.1"/>
    <property type="molecule type" value="Genomic_DNA"/>
</dbReference>
<gene>
    <name evidence="1" type="ORF">DPEC_G00119980</name>
</gene>
<keyword evidence="2" id="KW-1185">Reference proteome</keyword>
<accession>A0ACC2GQB3</accession>
<evidence type="ECO:0000313" key="1">
    <source>
        <dbReference type="EMBL" id="KAJ8005635.1"/>
    </source>
</evidence>
<reference evidence="1" key="1">
    <citation type="submission" date="2021-05" db="EMBL/GenBank/DDBJ databases">
        <authorList>
            <person name="Pan Q."/>
            <person name="Jouanno E."/>
            <person name="Zahm M."/>
            <person name="Klopp C."/>
            <person name="Cabau C."/>
            <person name="Louis A."/>
            <person name="Berthelot C."/>
            <person name="Parey E."/>
            <person name="Roest Crollius H."/>
            <person name="Montfort J."/>
            <person name="Robinson-Rechavi M."/>
            <person name="Bouchez O."/>
            <person name="Lampietro C."/>
            <person name="Lopez Roques C."/>
            <person name="Donnadieu C."/>
            <person name="Postlethwait J."/>
            <person name="Bobe J."/>
            <person name="Dillon D."/>
            <person name="Chandos A."/>
            <person name="von Hippel F."/>
            <person name="Guiguen Y."/>
        </authorList>
    </citation>
    <scope>NUCLEOTIDE SEQUENCE</scope>
    <source>
        <strain evidence="1">YG-Jan2019</strain>
    </source>
</reference>
<sequence>MPTTLRQGVRLPDQVGGHSTLRDLFQTGVIWARVRGIQGSYGIQGNDTRGSSVPRMMRTTGALPTSPVERLRSGLPSSLKMRDSAGFCHA</sequence>
<comment type="caution">
    <text evidence="1">The sequence shown here is derived from an EMBL/GenBank/DDBJ whole genome shotgun (WGS) entry which is preliminary data.</text>
</comment>
<dbReference type="Proteomes" id="UP001157502">
    <property type="component" value="Chromosome 10"/>
</dbReference>
<protein>
    <submittedName>
        <fullName evidence="1">Uncharacterized protein</fullName>
    </submittedName>
</protein>
<proteinExistence type="predicted"/>